<reference evidence="2 3" key="1">
    <citation type="submission" date="2018-11" db="EMBL/GenBank/DDBJ databases">
        <title>Genomic Encyclopedia of Type Strains, Phase IV (KMG-IV): sequencing the most valuable type-strain genomes for metagenomic binning, comparative biology and taxonomic classification.</title>
        <authorList>
            <person name="Goeker M."/>
        </authorList>
    </citation>
    <scope>NUCLEOTIDE SEQUENCE [LARGE SCALE GENOMIC DNA]</scope>
    <source>
        <strain evidence="2 3">DSM 16974</strain>
    </source>
</reference>
<gene>
    <name evidence="2" type="ORF">EDC38_0488</name>
</gene>
<comment type="caution">
    <text evidence="2">The sequence shown here is derived from an EMBL/GenBank/DDBJ whole genome shotgun (WGS) entry which is preliminary data.</text>
</comment>
<dbReference type="Gene3D" id="1.25.40.10">
    <property type="entry name" value="Tetratricopeptide repeat domain"/>
    <property type="match status" value="1"/>
</dbReference>
<accession>A0A3N1NY16</accession>
<evidence type="ECO:0008006" key="4">
    <source>
        <dbReference type="Google" id="ProtNLM"/>
    </source>
</evidence>
<keyword evidence="3" id="KW-1185">Reference proteome</keyword>
<keyword evidence="1" id="KW-0732">Signal</keyword>
<feature type="chain" id="PRO_5018227237" description="Tetratricopeptide repeat protein" evidence="1">
    <location>
        <begin position="20"/>
        <end position="362"/>
    </location>
</feature>
<dbReference type="EMBL" id="RJUK01000001">
    <property type="protein sequence ID" value="ROQ19897.1"/>
    <property type="molecule type" value="Genomic_DNA"/>
</dbReference>
<dbReference type="AlphaFoldDB" id="A0A3N1NY16"/>
<name>A0A3N1NY16_9GAMM</name>
<evidence type="ECO:0000256" key="1">
    <source>
        <dbReference type="SAM" id="SignalP"/>
    </source>
</evidence>
<proteinExistence type="predicted"/>
<evidence type="ECO:0000313" key="2">
    <source>
        <dbReference type="EMBL" id="ROQ19897.1"/>
    </source>
</evidence>
<feature type="signal peptide" evidence="1">
    <location>
        <begin position="1"/>
        <end position="19"/>
    </location>
</feature>
<dbReference type="InterPro" id="IPR011990">
    <property type="entry name" value="TPR-like_helical_dom_sf"/>
</dbReference>
<sequence length="362" mass="41188">MNIRIFLVILLGWSCLAHAEPTIPESCTTLVAKWDPAEFRQADPPSTAEARWQSDPQSRLTRARKTIELAAKPGYSHFYDRARTLLEVPVEAQTDNPEVWLLWAKVQQHYHDFDAALSALERVFRAQPGHVEARLLAARIYLIQGLPDRAHGHCIALIGNADLVTASACALEVASYRQSLEASYRSLQALVQREGLPDDERGPWIAQILADMALRLSRFEEAESWLDPHLDGASVNYLLQWSEVQLALGNHTRIIEELESVVTAAPNIDDALALRLAIAEQATEGDRWKDYVEGRMALRLQRQDTHHASDLARYYLEVDPQPEKALHWAEINWEKAREHSDRRLLQQARRSVEKNISEKRAH</sequence>
<dbReference type="Proteomes" id="UP000273643">
    <property type="component" value="Unassembled WGS sequence"/>
</dbReference>
<dbReference type="Pfam" id="PF14559">
    <property type="entry name" value="TPR_19"/>
    <property type="match status" value="1"/>
</dbReference>
<protein>
    <recommendedName>
        <fullName evidence="4">Tetratricopeptide repeat protein</fullName>
    </recommendedName>
</protein>
<organism evidence="2 3">
    <name type="scientific">Marinimicrobium koreense</name>
    <dbReference type="NCBI Taxonomy" id="306545"/>
    <lineage>
        <taxon>Bacteria</taxon>
        <taxon>Pseudomonadati</taxon>
        <taxon>Pseudomonadota</taxon>
        <taxon>Gammaproteobacteria</taxon>
        <taxon>Cellvibrionales</taxon>
        <taxon>Cellvibrionaceae</taxon>
        <taxon>Marinimicrobium</taxon>
    </lineage>
</organism>
<evidence type="ECO:0000313" key="3">
    <source>
        <dbReference type="Proteomes" id="UP000273643"/>
    </source>
</evidence>
<dbReference type="SUPFAM" id="SSF48452">
    <property type="entry name" value="TPR-like"/>
    <property type="match status" value="2"/>
</dbReference>